<name>A0ABT3NXT4_9PROT</name>
<dbReference type="InterPro" id="IPR051531">
    <property type="entry name" value="N-acetyltransferase"/>
</dbReference>
<proteinExistence type="predicted"/>
<comment type="caution">
    <text evidence="2">The sequence shown here is derived from an EMBL/GenBank/DDBJ whole genome shotgun (WGS) entry which is preliminary data.</text>
</comment>
<dbReference type="PANTHER" id="PTHR43792:SF1">
    <property type="entry name" value="N-ACETYLTRANSFERASE DOMAIN-CONTAINING PROTEIN"/>
    <property type="match status" value="1"/>
</dbReference>
<accession>A0ABT3NXT4</accession>
<evidence type="ECO:0000313" key="3">
    <source>
        <dbReference type="Proteomes" id="UP001526430"/>
    </source>
</evidence>
<evidence type="ECO:0000313" key="2">
    <source>
        <dbReference type="EMBL" id="MCW8086969.1"/>
    </source>
</evidence>
<dbReference type="Gene3D" id="3.40.630.30">
    <property type="match status" value="1"/>
</dbReference>
<keyword evidence="3" id="KW-1185">Reference proteome</keyword>
<dbReference type="PROSITE" id="PS51186">
    <property type="entry name" value="GNAT"/>
    <property type="match status" value="1"/>
</dbReference>
<organism evidence="2 3">
    <name type="scientific">Sabulicella glaciei</name>
    <dbReference type="NCBI Taxonomy" id="2984948"/>
    <lineage>
        <taxon>Bacteria</taxon>
        <taxon>Pseudomonadati</taxon>
        <taxon>Pseudomonadota</taxon>
        <taxon>Alphaproteobacteria</taxon>
        <taxon>Acetobacterales</taxon>
        <taxon>Acetobacteraceae</taxon>
        <taxon>Sabulicella</taxon>
    </lineage>
</organism>
<dbReference type="InterPro" id="IPR000182">
    <property type="entry name" value="GNAT_dom"/>
</dbReference>
<dbReference type="RefSeq" id="WP_301591107.1">
    <property type="nucleotide sequence ID" value="NZ_JAPFQI010000012.1"/>
</dbReference>
<dbReference type="InterPro" id="IPR016181">
    <property type="entry name" value="Acyl_CoA_acyltransferase"/>
</dbReference>
<reference evidence="2 3" key="1">
    <citation type="submission" date="2022-10" db="EMBL/GenBank/DDBJ databases">
        <title>Roseococcus glaciei nov., sp. nov., isolated from glacier.</title>
        <authorList>
            <person name="Liu Q."/>
            <person name="Xin Y.-H."/>
        </authorList>
    </citation>
    <scope>NUCLEOTIDE SEQUENCE [LARGE SCALE GENOMIC DNA]</scope>
    <source>
        <strain evidence="2 3">MDT2-1-1</strain>
    </source>
</reference>
<dbReference type="Pfam" id="PF13302">
    <property type="entry name" value="Acetyltransf_3"/>
    <property type="match status" value="1"/>
</dbReference>
<dbReference type="SUPFAM" id="SSF55729">
    <property type="entry name" value="Acyl-CoA N-acyltransferases (Nat)"/>
    <property type="match status" value="1"/>
</dbReference>
<dbReference type="EMBL" id="JAPFQI010000012">
    <property type="protein sequence ID" value="MCW8086969.1"/>
    <property type="molecule type" value="Genomic_DNA"/>
</dbReference>
<evidence type="ECO:0000259" key="1">
    <source>
        <dbReference type="PROSITE" id="PS51186"/>
    </source>
</evidence>
<dbReference type="PANTHER" id="PTHR43792">
    <property type="entry name" value="GNAT FAMILY, PUTATIVE (AFU_ORTHOLOGUE AFUA_3G00765)-RELATED-RELATED"/>
    <property type="match status" value="1"/>
</dbReference>
<dbReference type="Proteomes" id="UP001526430">
    <property type="component" value="Unassembled WGS sequence"/>
</dbReference>
<feature type="domain" description="N-acetyltransferase" evidence="1">
    <location>
        <begin position="7"/>
        <end position="166"/>
    </location>
</feature>
<gene>
    <name evidence="2" type="ORF">OF850_15150</name>
</gene>
<sequence>MIETKRLKLRPFRAGDIAPYAAIRAKPEVVRFLPGGMALCATAREDAERIVPRFAALWEAGGYGPWAVEDRGSGTLLGHAGLRDLGRETEILYMLDSRAWGQGLATEAALAARDYGFGVLRLPGLVGYALPENAASCRVLAKIGMREEGRVHIFGLDALRFVLTPPAG</sequence>
<protein>
    <submittedName>
        <fullName evidence="2">GNAT family N-acetyltransferase</fullName>
    </submittedName>
</protein>